<dbReference type="Gene3D" id="2.30.29.30">
    <property type="entry name" value="Pleckstrin-homology domain (PH domain)/Phosphotyrosine-binding domain (PTB)"/>
    <property type="match status" value="1"/>
</dbReference>
<protein>
    <recommendedName>
        <fullName evidence="2">PDK1-type PH domain-containing protein</fullName>
    </recommendedName>
</protein>
<evidence type="ECO:0000313" key="3">
    <source>
        <dbReference type="EMBL" id="CAF5199481.1"/>
    </source>
</evidence>
<evidence type="ECO:0000259" key="2">
    <source>
        <dbReference type="Pfam" id="PF14593"/>
    </source>
</evidence>
<reference evidence="3" key="1">
    <citation type="submission" date="2021-02" db="EMBL/GenBank/DDBJ databases">
        <authorList>
            <person name="Nowell W R."/>
        </authorList>
    </citation>
    <scope>NUCLEOTIDE SEQUENCE</scope>
</reference>
<proteinExistence type="predicted"/>
<gene>
    <name evidence="3" type="ORF">GIL414_LOCUS76063</name>
</gene>
<name>A0A8S3IJ51_9BILA</name>
<feature type="compositionally biased region" description="Low complexity" evidence="1">
    <location>
        <begin position="1"/>
        <end position="20"/>
    </location>
</feature>
<dbReference type="InterPro" id="IPR033931">
    <property type="entry name" value="PDK1-typ_PH"/>
</dbReference>
<dbReference type="Proteomes" id="UP000681720">
    <property type="component" value="Unassembled WGS sequence"/>
</dbReference>
<dbReference type="Pfam" id="PF14593">
    <property type="entry name" value="PH_3"/>
    <property type="match status" value="1"/>
</dbReference>
<evidence type="ECO:0000313" key="4">
    <source>
        <dbReference type="Proteomes" id="UP000681720"/>
    </source>
</evidence>
<feature type="non-terminal residue" evidence="3">
    <location>
        <position position="1"/>
    </location>
</feature>
<dbReference type="InterPro" id="IPR011993">
    <property type="entry name" value="PH-like_dom_sf"/>
</dbReference>
<dbReference type="EMBL" id="CAJOBJ010344494">
    <property type="protein sequence ID" value="CAF5199481.1"/>
    <property type="molecule type" value="Genomic_DNA"/>
</dbReference>
<feature type="domain" description="PDK1-type PH" evidence="2">
    <location>
        <begin position="45"/>
        <end position="115"/>
    </location>
</feature>
<dbReference type="AlphaFoldDB" id="A0A8S3IJ51"/>
<accession>A0A8S3IJ51</accession>
<evidence type="ECO:0000256" key="1">
    <source>
        <dbReference type="SAM" id="MobiDB-lite"/>
    </source>
</evidence>
<dbReference type="SUPFAM" id="SSF50729">
    <property type="entry name" value="PH domain-like"/>
    <property type="match status" value="1"/>
</dbReference>
<feature type="region of interest" description="Disordered" evidence="1">
    <location>
        <begin position="1"/>
        <end position="23"/>
    </location>
</feature>
<organism evidence="3 4">
    <name type="scientific">Rotaria magnacalcarata</name>
    <dbReference type="NCBI Taxonomy" id="392030"/>
    <lineage>
        <taxon>Eukaryota</taxon>
        <taxon>Metazoa</taxon>
        <taxon>Spiralia</taxon>
        <taxon>Gnathifera</taxon>
        <taxon>Rotifera</taxon>
        <taxon>Eurotatoria</taxon>
        <taxon>Bdelloidea</taxon>
        <taxon>Philodinida</taxon>
        <taxon>Philodinidae</taxon>
        <taxon>Rotaria</taxon>
    </lineage>
</organism>
<comment type="caution">
    <text evidence="3">The sequence shown here is derived from an EMBL/GenBank/DDBJ whole genome shotgun (WGS) entry which is preliminary data.</text>
</comment>
<sequence>MYDPPSSNSSVNNNNNNNHNAPVTAKRLQLPDHTLSLSEQSTKNIYHKFVQNNLIIKQGVLDKKKGLFARRRMFLITEGPAIFYVDPDAMELKGTISWTADLRIEQKDMKTFLIQV</sequence>